<dbReference type="EMBL" id="JADCNL010000005">
    <property type="protein sequence ID" value="KAG0480155.1"/>
    <property type="molecule type" value="Genomic_DNA"/>
</dbReference>
<protein>
    <submittedName>
        <fullName evidence="1">Uncharacterized protein</fullName>
    </submittedName>
</protein>
<dbReference type="AlphaFoldDB" id="A0A835QUX4"/>
<evidence type="ECO:0000313" key="2">
    <source>
        <dbReference type="Proteomes" id="UP000636800"/>
    </source>
</evidence>
<dbReference type="Proteomes" id="UP000636800">
    <property type="component" value="Chromosome 5"/>
</dbReference>
<name>A0A835QUX4_VANPL</name>
<proteinExistence type="predicted"/>
<reference evidence="1 2" key="1">
    <citation type="journal article" date="2020" name="Nat. Food">
        <title>A phased Vanilla planifolia genome enables genetic improvement of flavour and production.</title>
        <authorList>
            <person name="Hasing T."/>
            <person name="Tang H."/>
            <person name="Brym M."/>
            <person name="Khazi F."/>
            <person name="Huang T."/>
            <person name="Chambers A.H."/>
        </authorList>
    </citation>
    <scope>NUCLEOTIDE SEQUENCE [LARGE SCALE GENOMIC DNA]</scope>
    <source>
        <tissue evidence="1">Leaf</tissue>
    </source>
</reference>
<organism evidence="1 2">
    <name type="scientific">Vanilla planifolia</name>
    <name type="common">Vanilla</name>
    <dbReference type="NCBI Taxonomy" id="51239"/>
    <lineage>
        <taxon>Eukaryota</taxon>
        <taxon>Viridiplantae</taxon>
        <taxon>Streptophyta</taxon>
        <taxon>Embryophyta</taxon>
        <taxon>Tracheophyta</taxon>
        <taxon>Spermatophyta</taxon>
        <taxon>Magnoliopsida</taxon>
        <taxon>Liliopsida</taxon>
        <taxon>Asparagales</taxon>
        <taxon>Orchidaceae</taxon>
        <taxon>Vanilloideae</taxon>
        <taxon>Vanilleae</taxon>
        <taxon>Vanilla</taxon>
    </lineage>
</organism>
<keyword evidence="2" id="KW-1185">Reference proteome</keyword>
<sequence length="112" mass="13168">MERRRKGLEGYWKRVVLKAPSPGGLRVTWSGRLGWRLRRRRTRQAVLGGRRLVLRWTKARIKRALKKFFFAVFRAWIGDYSTSNPEELRRHAELFRPLSATISLAASSFLVQ</sequence>
<evidence type="ECO:0000313" key="1">
    <source>
        <dbReference type="EMBL" id="KAG0480155.1"/>
    </source>
</evidence>
<gene>
    <name evidence="1" type="ORF">HPP92_011013</name>
</gene>
<accession>A0A835QUX4</accession>
<comment type="caution">
    <text evidence="1">The sequence shown here is derived from an EMBL/GenBank/DDBJ whole genome shotgun (WGS) entry which is preliminary data.</text>
</comment>
<dbReference type="OrthoDB" id="185373at2759"/>